<name>A0A9P0YL17_CUSEU</name>
<sequence>MTCRLNKWCVIHQLVIYQILDINQKTFRDGPVRTGVELGASFMPSRSPWCENLKENVNVWDQLTTPLAPLLSINNAARPTHSLYSHIHLFYNYIEQTIQFKVAYMERGNRDLAWRNYQTVQENQKLILEIDRWSKKNEALKAEIKDLLALKAKLSEKPEGSGHTSDPTKIKPNPSNPPN</sequence>
<gene>
    <name evidence="2" type="ORF">CEURO_LOCUS2270</name>
</gene>
<comment type="caution">
    <text evidence="2">The sequence shown here is derived from an EMBL/GenBank/DDBJ whole genome shotgun (WGS) entry which is preliminary data.</text>
</comment>
<keyword evidence="3" id="KW-1185">Reference proteome</keyword>
<evidence type="ECO:0000256" key="1">
    <source>
        <dbReference type="SAM" id="MobiDB-lite"/>
    </source>
</evidence>
<evidence type="ECO:0000313" key="3">
    <source>
        <dbReference type="Proteomes" id="UP001152484"/>
    </source>
</evidence>
<organism evidence="2 3">
    <name type="scientific">Cuscuta europaea</name>
    <name type="common">European dodder</name>
    <dbReference type="NCBI Taxonomy" id="41803"/>
    <lineage>
        <taxon>Eukaryota</taxon>
        <taxon>Viridiplantae</taxon>
        <taxon>Streptophyta</taxon>
        <taxon>Embryophyta</taxon>
        <taxon>Tracheophyta</taxon>
        <taxon>Spermatophyta</taxon>
        <taxon>Magnoliopsida</taxon>
        <taxon>eudicotyledons</taxon>
        <taxon>Gunneridae</taxon>
        <taxon>Pentapetalae</taxon>
        <taxon>asterids</taxon>
        <taxon>lamiids</taxon>
        <taxon>Solanales</taxon>
        <taxon>Convolvulaceae</taxon>
        <taxon>Cuscuteae</taxon>
        <taxon>Cuscuta</taxon>
        <taxon>Cuscuta subgen. Cuscuta</taxon>
    </lineage>
</organism>
<reference evidence="2" key="1">
    <citation type="submission" date="2022-07" db="EMBL/GenBank/DDBJ databases">
        <authorList>
            <person name="Macas J."/>
            <person name="Novak P."/>
            <person name="Neumann P."/>
        </authorList>
    </citation>
    <scope>NUCLEOTIDE SEQUENCE</scope>
</reference>
<protein>
    <submittedName>
        <fullName evidence="2">Uncharacterized protein</fullName>
    </submittedName>
</protein>
<accession>A0A9P0YL17</accession>
<feature type="region of interest" description="Disordered" evidence="1">
    <location>
        <begin position="155"/>
        <end position="179"/>
    </location>
</feature>
<dbReference type="AlphaFoldDB" id="A0A9P0YL17"/>
<evidence type="ECO:0000313" key="2">
    <source>
        <dbReference type="EMBL" id="CAH9065716.1"/>
    </source>
</evidence>
<dbReference type="EMBL" id="CAMAPE010000005">
    <property type="protein sequence ID" value="CAH9065716.1"/>
    <property type="molecule type" value="Genomic_DNA"/>
</dbReference>
<dbReference type="Proteomes" id="UP001152484">
    <property type="component" value="Unassembled WGS sequence"/>
</dbReference>
<proteinExistence type="predicted"/>